<gene>
    <name evidence="1" type="ORF">L0664_00275</name>
</gene>
<dbReference type="InterPro" id="IPR011990">
    <property type="entry name" value="TPR-like_helical_dom_sf"/>
</dbReference>
<organism evidence="1 2">
    <name type="scientific">Octadecabacter dasysiphoniae</name>
    <dbReference type="NCBI Taxonomy" id="2909341"/>
    <lineage>
        <taxon>Bacteria</taxon>
        <taxon>Pseudomonadati</taxon>
        <taxon>Pseudomonadota</taxon>
        <taxon>Alphaproteobacteria</taxon>
        <taxon>Rhodobacterales</taxon>
        <taxon>Roseobacteraceae</taxon>
        <taxon>Octadecabacter</taxon>
    </lineage>
</organism>
<protein>
    <recommendedName>
        <fullName evidence="3">SARP family transcriptional regulator</fullName>
    </recommendedName>
</protein>
<keyword evidence="2" id="KW-1185">Reference proteome</keyword>
<dbReference type="EMBL" id="JAKGAQ010000001">
    <property type="protein sequence ID" value="MCF2869485.1"/>
    <property type="molecule type" value="Genomic_DNA"/>
</dbReference>
<accession>A0ABS9CQH8</accession>
<proteinExistence type="predicted"/>
<evidence type="ECO:0000313" key="2">
    <source>
        <dbReference type="Proteomes" id="UP001200557"/>
    </source>
</evidence>
<reference evidence="1 2" key="1">
    <citation type="submission" date="2022-01" db="EMBL/GenBank/DDBJ databases">
        <title>Octadecabacter sp. nov., isolated from a marine alga.</title>
        <authorList>
            <person name="Jin M.S."/>
            <person name="Kim H.M."/>
            <person name="Han D.M."/>
            <person name="Jung J.J."/>
            <person name="Jeon C.O."/>
        </authorList>
    </citation>
    <scope>NUCLEOTIDE SEQUENCE [LARGE SCALE GENOMIC DNA]</scope>
    <source>
        <strain evidence="1 2">G9-8</strain>
    </source>
</reference>
<sequence length="537" mass="59787">MTRLNSKTVGSDCVQFTLWGRFRITSPTGEDLTPRSAKAQGLAALIAQADHCERGRLWLQDKLWSDRAPEQSGASLRQALSELRRALGSHKDILVSDRLQVKFDQSRISLTPQTGDEFLEGIDVRDSEFNVWLSSNRSQPTPIPKTDEPTIRPLRKPLIRFLVRQGDDPMTNWISSSIADQTAALVRESSDTRVEVAAIAQFNQAANKDSDFFVEIDAHPFPPSSLGLRMSLTRGKTGDRIWEQSRRLNTIGLHFLEDPNLAQAVSNLTETIGQAVYNAARIDNGGEELPLEAILKKIFSMNSAEIQEADQLLISSIESRESATALAWRAQIRTIQFAERHIDDREGLTEEAHWLARRALEVDVFNISAKVAGANAALFLQGNVERAGELAASAVDLQPLNPFARWSLSSAALYAGDLDRAQENALIGSQMTRNSRRRFWWDLQKGATALLSGDLTKALGAFASAHEQHPNFRPPLRYLVALYASQGKLAEAMNAAEMLRKLEPDFSVDRLLRDKTYPASLLFRSENLDLSPLFDLT</sequence>
<dbReference type="RefSeq" id="WP_235223619.1">
    <property type="nucleotide sequence ID" value="NZ_JAKGAQ010000001.1"/>
</dbReference>
<evidence type="ECO:0008006" key="3">
    <source>
        <dbReference type="Google" id="ProtNLM"/>
    </source>
</evidence>
<dbReference type="Gene3D" id="1.10.10.10">
    <property type="entry name" value="Winged helix-like DNA-binding domain superfamily/Winged helix DNA-binding domain"/>
    <property type="match status" value="1"/>
</dbReference>
<dbReference type="SUPFAM" id="SSF48452">
    <property type="entry name" value="TPR-like"/>
    <property type="match status" value="1"/>
</dbReference>
<name>A0ABS9CQH8_9RHOB</name>
<dbReference type="Proteomes" id="UP001200557">
    <property type="component" value="Unassembled WGS sequence"/>
</dbReference>
<dbReference type="InterPro" id="IPR036388">
    <property type="entry name" value="WH-like_DNA-bd_sf"/>
</dbReference>
<dbReference type="Gene3D" id="1.25.40.10">
    <property type="entry name" value="Tetratricopeptide repeat domain"/>
    <property type="match status" value="1"/>
</dbReference>
<evidence type="ECO:0000313" key="1">
    <source>
        <dbReference type="EMBL" id="MCF2869485.1"/>
    </source>
</evidence>
<comment type="caution">
    <text evidence="1">The sequence shown here is derived from an EMBL/GenBank/DDBJ whole genome shotgun (WGS) entry which is preliminary data.</text>
</comment>